<dbReference type="InterPro" id="IPR051200">
    <property type="entry name" value="Host-pathogen_enzymatic-act"/>
</dbReference>
<proteinExistence type="predicted"/>
<dbReference type="InterPro" id="IPR011047">
    <property type="entry name" value="Quinoprotein_ADH-like_sf"/>
</dbReference>
<dbReference type="EMBL" id="QICL01000011">
    <property type="protein sequence ID" value="PXV64073.1"/>
    <property type="molecule type" value="Genomic_DNA"/>
</dbReference>
<comment type="caution">
    <text evidence="2">The sequence shown here is derived from an EMBL/GenBank/DDBJ whole genome shotgun (WGS) entry which is preliminary data.</text>
</comment>
<organism evidence="2 3">
    <name type="scientific">Dysgonomonas alginatilytica</name>
    <dbReference type="NCBI Taxonomy" id="1605892"/>
    <lineage>
        <taxon>Bacteria</taxon>
        <taxon>Pseudomonadati</taxon>
        <taxon>Bacteroidota</taxon>
        <taxon>Bacteroidia</taxon>
        <taxon>Bacteroidales</taxon>
        <taxon>Dysgonomonadaceae</taxon>
        <taxon>Dysgonomonas</taxon>
    </lineage>
</organism>
<dbReference type="OrthoDB" id="792648at2"/>
<dbReference type="PROSITE" id="PS51257">
    <property type="entry name" value="PROKAR_LIPOPROTEIN"/>
    <property type="match status" value="1"/>
</dbReference>
<evidence type="ECO:0000256" key="1">
    <source>
        <dbReference type="SAM" id="SignalP"/>
    </source>
</evidence>
<gene>
    <name evidence="2" type="ORF">CLV62_11130</name>
</gene>
<keyword evidence="3" id="KW-1185">Reference proteome</keyword>
<evidence type="ECO:0000313" key="2">
    <source>
        <dbReference type="EMBL" id="PXV64073.1"/>
    </source>
</evidence>
<dbReference type="RefSeq" id="WP_110310636.1">
    <property type="nucleotide sequence ID" value="NZ_QICL01000011.1"/>
</dbReference>
<sequence length="367" mass="40102">MKKKNLLWSMLLFGATLIGFSSCSDNDSDNNQDTSAVELPGAYILNSGKMGSNGSVLSYYGFKSAKISNQFEKANGIMVGDVGQDAIVYGSKTYVAVYNSGLIYVLDINGKIVSTIKSDATRPSEKLQPRALESYNGKVYVTLFDGYLARIDTTTLTIDKSIAVGPNPEAVKVVNNKVYVANSGGFVADYQFNNTVSVVDPELSTKKDIIVAINPNELKVDKYNNLYLVSLGNYGLTKPIIPNILQQINTTTDAVTKLDEGRSFSIFPEGDRLYMLKKEYDASYTPSSSFTYYDIVNKKVVEESFITDGTTIKDISLIKSEPTTGDMYVLGANGQNNGDMYIFSSAGKLKSKLDTGGAFPVKIWFVK</sequence>
<dbReference type="Proteomes" id="UP000247973">
    <property type="component" value="Unassembled WGS sequence"/>
</dbReference>
<keyword evidence="1" id="KW-0732">Signal</keyword>
<protein>
    <recommendedName>
        <fullName evidence="4">DNA-binding beta-propeller fold protein YncE</fullName>
    </recommendedName>
</protein>
<evidence type="ECO:0008006" key="4">
    <source>
        <dbReference type="Google" id="ProtNLM"/>
    </source>
</evidence>
<evidence type="ECO:0000313" key="3">
    <source>
        <dbReference type="Proteomes" id="UP000247973"/>
    </source>
</evidence>
<dbReference type="SUPFAM" id="SSF50998">
    <property type="entry name" value="Quinoprotein alcohol dehydrogenase-like"/>
    <property type="match status" value="1"/>
</dbReference>
<dbReference type="Gene3D" id="2.130.10.10">
    <property type="entry name" value="YVTN repeat-like/Quinoprotein amine dehydrogenase"/>
    <property type="match status" value="1"/>
</dbReference>
<feature type="signal peptide" evidence="1">
    <location>
        <begin position="1"/>
        <end position="23"/>
    </location>
</feature>
<dbReference type="InterPro" id="IPR015943">
    <property type="entry name" value="WD40/YVTN_repeat-like_dom_sf"/>
</dbReference>
<reference evidence="2 3" key="1">
    <citation type="submission" date="2018-03" db="EMBL/GenBank/DDBJ databases">
        <title>Genomic Encyclopedia of Archaeal and Bacterial Type Strains, Phase II (KMG-II): from individual species to whole genera.</title>
        <authorList>
            <person name="Goeker M."/>
        </authorList>
    </citation>
    <scope>NUCLEOTIDE SEQUENCE [LARGE SCALE GENOMIC DNA]</scope>
    <source>
        <strain evidence="2 3">DSM 100214</strain>
    </source>
</reference>
<feature type="chain" id="PRO_5016133766" description="DNA-binding beta-propeller fold protein YncE" evidence="1">
    <location>
        <begin position="24"/>
        <end position="367"/>
    </location>
</feature>
<dbReference type="PANTHER" id="PTHR47197:SF3">
    <property type="entry name" value="DIHYDRO-HEME D1 DEHYDROGENASE"/>
    <property type="match status" value="1"/>
</dbReference>
<dbReference type="AlphaFoldDB" id="A0A2V3PR87"/>
<accession>A0A2V3PR87</accession>
<name>A0A2V3PR87_9BACT</name>
<dbReference type="PANTHER" id="PTHR47197">
    <property type="entry name" value="PROTEIN NIRF"/>
    <property type="match status" value="1"/>
</dbReference>